<dbReference type="Pfam" id="PF17148">
    <property type="entry name" value="DUF5117"/>
    <property type="match status" value="1"/>
</dbReference>
<dbReference type="InterPro" id="IPR034032">
    <property type="entry name" value="Zn_MMP-like_bac"/>
</dbReference>
<accession>A0A521AGN5</accession>
<protein>
    <recommendedName>
        <fullName evidence="6">Zinc-dependent metalloprotease</fullName>
    </recommendedName>
</protein>
<feature type="domain" description="EcxA zinc-binding" evidence="1">
    <location>
        <begin position="438"/>
        <end position="745"/>
    </location>
</feature>
<dbReference type="Proteomes" id="UP000320300">
    <property type="component" value="Unassembled WGS sequence"/>
</dbReference>
<dbReference type="PROSITE" id="PS51257">
    <property type="entry name" value="PROKAR_LIPOPROTEIN"/>
    <property type="match status" value="1"/>
</dbReference>
<dbReference type="Pfam" id="PF16313">
    <property type="entry name" value="DUF4953"/>
    <property type="match status" value="1"/>
</dbReference>
<dbReference type="OrthoDB" id="9776599at2"/>
<dbReference type="SUPFAM" id="SSF55486">
    <property type="entry name" value="Metalloproteases ('zincins'), catalytic domain"/>
    <property type="match status" value="1"/>
</dbReference>
<dbReference type="InterPro" id="IPR033413">
    <property type="entry name" value="DUF5117"/>
</dbReference>
<sequence length="844" mass="94917">MFNQKSILLSTAISISAVISGCAVFRQEKPAPAKVAAVDPAKKTADSLKKASGLKPYTEVISKGTKSKVGFFTVHQKDEKYYFEVPNKILNRDILIVNRVSKASADMRNGNYGYAGDQIGETVYRFEKGPHKKLFLRRISFAEFAKDSTTTMFASLQKNNISAIVASFPVIAMPKDSSASVVDVTDFLNADNDILYFQKKVFKDKAGMGAQQNDKSYIDYIHTFSKNIEIGAVKTYAAGLNPTGSSYTVSLNSSMVLLDEVPMRPRLEDQRVGYFSTSFKDFDADPQGVKTTTYIKRWKLEPKPEDVEKYKRGELVEPAKQIVFYIDPVTPKKWVPYLMAGVNDWQKAFEAAGFKNAVVAKEAPTQAQDSTWSIDDANHSAIIYRPSSVANAMGPSISDPRSGEIIESHIFWYHNVMSLLQKWYRTQASAVDPRARKAEFDDELMGNLIRFVSSHEVGHTLGLLHNFGSSSTVPVEKLRDKDWVEAHGHTPSIMDYARFNYVAQPEDHISEKGLFPRIGDYDKWAVKWAYTWHPEFSSAEEEHKALVNVVSDSLKANHRLFFGWEGEQNDPRSQNEDLGDNAMLASSYGVKNLKRIMPQIENWVSVPGDDQAKLFGAYEGIWDQFELYIGHVTKNIGGEYHTPKVNGEGGLVAEPTPAWKQRDAVKWLNANVYATPLWLNNSSITSKLNVNFAGELNALQEKSIYAVITRAHLSSLLTSEMSGKPGVYTVNDLFADLDKGIFKEVFSGQNVDVYRRNMQKLYVWRLLMQGFYNMDMSMIVPPTTYRFTVTDLNGLIRTELRKQEALFKSALAKPGLNQINKQHLQDMISLINSKFNAERSGLAK</sequence>
<evidence type="ECO:0008006" key="6">
    <source>
        <dbReference type="Google" id="ProtNLM"/>
    </source>
</evidence>
<dbReference type="Gene3D" id="3.40.390.10">
    <property type="entry name" value="Collagenase (Catalytic Domain)"/>
    <property type="match status" value="1"/>
</dbReference>
<dbReference type="EMBL" id="FXTN01000001">
    <property type="protein sequence ID" value="SMO33898.1"/>
    <property type="molecule type" value="Genomic_DNA"/>
</dbReference>
<dbReference type="CDD" id="cd04276">
    <property type="entry name" value="ZnMc_MMP_like_2"/>
    <property type="match status" value="1"/>
</dbReference>
<dbReference type="InterPro" id="IPR032534">
    <property type="entry name" value="EcxA_zinc-bd"/>
</dbReference>
<keyword evidence="5" id="KW-1185">Reference proteome</keyword>
<evidence type="ECO:0000259" key="1">
    <source>
        <dbReference type="Pfam" id="PF16313"/>
    </source>
</evidence>
<feature type="domain" description="DUF5117" evidence="2">
    <location>
        <begin position="116"/>
        <end position="303"/>
    </location>
</feature>
<evidence type="ECO:0000313" key="4">
    <source>
        <dbReference type="EMBL" id="SMO33898.1"/>
    </source>
</evidence>
<dbReference type="InterPro" id="IPR033428">
    <property type="entry name" value="DUF5118"/>
</dbReference>
<organism evidence="4 5">
    <name type="scientific">Pedobacter westerhofensis</name>
    <dbReference type="NCBI Taxonomy" id="425512"/>
    <lineage>
        <taxon>Bacteria</taxon>
        <taxon>Pseudomonadati</taxon>
        <taxon>Bacteroidota</taxon>
        <taxon>Sphingobacteriia</taxon>
        <taxon>Sphingobacteriales</taxon>
        <taxon>Sphingobacteriaceae</taxon>
        <taxon>Pedobacter</taxon>
    </lineage>
</organism>
<proteinExistence type="predicted"/>
<dbReference type="PANTHER" id="PTHR38478:SF1">
    <property type="entry name" value="ZINC DEPENDENT METALLOPROTEASE DOMAIN LIPOPROTEIN"/>
    <property type="match status" value="1"/>
</dbReference>
<dbReference type="PANTHER" id="PTHR38478">
    <property type="entry name" value="PEPTIDASE M1A AND M12B"/>
    <property type="match status" value="1"/>
</dbReference>
<dbReference type="AlphaFoldDB" id="A0A521AGN5"/>
<feature type="domain" description="DUF5118" evidence="3">
    <location>
        <begin position="55"/>
        <end position="102"/>
    </location>
</feature>
<evidence type="ECO:0000259" key="3">
    <source>
        <dbReference type="Pfam" id="PF17162"/>
    </source>
</evidence>
<evidence type="ECO:0000259" key="2">
    <source>
        <dbReference type="Pfam" id="PF17148"/>
    </source>
</evidence>
<dbReference type="RefSeq" id="WP_142526296.1">
    <property type="nucleotide sequence ID" value="NZ_CBCSJO010000002.1"/>
</dbReference>
<dbReference type="Pfam" id="PF17162">
    <property type="entry name" value="DUF5118"/>
    <property type="match status" value="1"/>
</dbReference>
<name>A0A521AGN5_9SPHI</name>
<evidence type="ECO:0000313" key="5">
    <source>
        <dbReference type="Proteomes" id="UP000320300"/>
    </source>
</evidence>
<reference evidence="4 5" key="1">
    <citation type="submission" date="2017-05" db="EMBL/GenBank/DDBJ databases">
        <authorList>
            <person name="Varghese N."/>
            <person name="Submissions S."/>
        </authorList>
    </citation>
    <scope>NUCLEOTIDE SEQUENCE [LARGE SCALE GENOMIC DNA]</scope>
    <source>
        <strain evidence="4 5">DSM 19036</strain>
    </source>
</reference>
<gene>
    <name evidence="4" type="ORF">SAMN06265348_101178</name>
</gene>
<dbReference type="GO" id="GO:0008237">
    <property type="term" value="F:metallopeptidase activity"/>
    <property type="evidence" value="ECO:0007669"/>
    <property type="project" value="InterPro"/>
</dbReference>
<dbReference type="InterPro" id="IPR024079">
    <property type="entry name" value="MetalloPept_cat_dom_sf"/>
</dbReference>